<organism evidence="3 4">
    <name type="scientific">Galeopterus variegatus</name>
    <name type="common">Malayan flying lemur</name>
    <name type="synonym">Cynocephalus variegatus</name>
    <dbReference type="NCBI Taxonomy" id="482537"/>
    <lineage>
        <taxon>Eukaryota</taxon>
        <taxon>Metazoa</taxon>
        <taxon>Chordata</taxon>
        <taxon>Craniata</taxon>
        <taxon>Vertebrata</taxon>
        <taxon>Euteleostomi</taxon>
        <taxon>Mammalia</taxon>
        <taxon>Eutheria</taxon>
        <taxon>Euarchontoglires</taxon>
        <taxon>Dermoptera</taxon>
        <taxon>Cynocephalidae</taxon>
        <taxon>Galeopterus</taxon>
    </lineage>
</organism>
<evidence type="ECO:0000256" key="1">
    <source>
        <dbReference type="PROSITE-ProRule" id="PRU00135"/>
    </source>
</evidence>
<dbReference type="PROSITE" id="PS50212">
    <property type="entry name" value="RASGEF_NTER"/>
    <property type="match status" value="1"/>
</dbReference>
<evidence type="ECO:0000313" key="4">
    <source>
        <dbReference type="RefSeq" id="XP_008583212.1"/>
    </source>
</evidence>
<keyword evidence="3" id="KW-1185">Reference proteome</keyword>
<dbReference type="GeneID" id="103600682"/>
<dbReference type="SUPFAM" id="SSF48366">
    <property type="entry name" value="Ras GEF"/>
    <property type="match status" value="1"/>
</dbReference>
<dbReference type="Gene3D" id="1.20.870.10">
    <property type="entry name" value="Son of sevenless (SoS) protein Chain: S domain 1"/>
    <property type="match status" value="1"/>
</dbReference>
<gene>
    <name evidence="4" type="primary">LOC103600682</name>
</gene>
<accession>A0ABM0RRH1</accession>
<keyword evidence="1" id="KW-0344">Guanine-nucleotide releasing factor</keyword>
<dbReference type="SMART" id="SM00229">
    <property type="entry name" value="RasGEFN"/>
    <property type="match status" value="1"/>
</dbReference>
<dbReference type="RefSeq" id="XP_008583212.1">
    <property type="nucleotide sequence ID" value="XM_008584990.1"/>
</dbReference>
<dbReference type="InterPro" id="IPR000651">
    <property type="entry name" value="Ras-like_Gua-exchang_fac_N"/>
</dbReference>
<name>A0ABM0RRH1_GALVR</name>
<proteinExistence type="predicted"/>
<dbReference type="InterPro" id="IPR023578">
    <property type="entry name" value="Ras_GEF_dom_sf"/>
</dbReference>
<protein>
    <submittedName>
        <fullName evidence="4">Ral guanine nucleotide dissociation stimulator-like</fullName>
    </submittedName>
</protein>
<dbReference type="CDD" id="cd06224">
    <property type="entry name" value="REM"/>
    <property type="match status" value="1"/>
</dbReference>
<evidence type="ECO:0000313" key="3">
    <source>
        <dbReference type="Proteomes" id="UP000694923"/>
    </source>
</evidence>
<dbReference type="Proteomes" id="UP000694923">
    <property type="component" value="Unplaced"/>
</dbReference>
<sequence length="184" mass="21134">MCRGSGLRKPQSRSLCQRLRHWVSPHLRRWWPFARRNPKSENESAQALDDTCRVGTVTAGTLEKLVNQLVPSLQSGDPFFVPAFLGTYKRFATTRQVLDLLFKRYGFFCPDREEDDQLKNAICSFLGCWLDLFPEDLCQPSDLSSLNQVMAYVLLNVPHSALVRRVHLLLTRLEDPEPSHAEPH</sequence>
<dbReference type="PANTHER" id="PTHR46793">
    <property type="entry name" value="1700018F24RIK PROTEIN-RELATED-RELATED"/>
    <property type="match status" value="1"/>
</dbReference>
<reference evidence="4" key="1">
    <citation type="submission" date="2025-08" db="UniProtKB">
        <authorList>
            <consortium name="RefSeq"/>
        </authorList>
    </citation>
    <scope>IDENTIFICATION</scope>
</reference>
<dbReference type="PANTHER" id="PTHR46793:SF3">
    <property type="entry name" value="RIKEN CDNA 4930596D02 GENE"/>
    <property type="match status" value="1"/>
</dbReference>
<evidence type="ECO:0000259" key="2">
    <source>
        <dbReference type="PROSITE" id="PS50212"/>
    </source>
</evidence>
<feature type="domain" description="N-terminal Ras-GEF" evidence="2">
    <location>
        <begin position="53"/>
        <end position="174"/>
    </location>
</feature>
<dbReference type="Pfam" id="PF00618">
    <property type="entry name" value="RasGEF_N"/>
    <property type="match status" value="1"/>
</dbReference>